<gene>
    <name evidence="1" type="ORF">CWM47_29265</name>
</gene>
<dbReference type="KEGG" id="spir:CWM47_29265"/>
<dbReference type="EMBL" id="CP025096">
    <property type="protein sequence ID" value="AUD05574.1"/>
    <property type="molecule type" value="Genomic_DNA"/>
</dbReference>
<dbReference type="InterPro" id="IPR032710">
    <property type="entry name" value="NTF2-like_dom_sf"/>
</dbReference>
<name>A0A2K8Z6W6_9BACT</name>
<evidence type="ECO:0000313" key="1">
    <source>
        <dbReference type="EMBL" id="AUD05574.1"/>
    </source>
</evidence>
<sequence>MNQTLNNYAIAVAEGDKASLAATFATNVKIMQPAGNQPIDGVGKAATMLSAALIAIENFKLVRTFEKEENWGAVVFEGQLDGNVVQLIDQVYLDENNLINHVDVFFRPTAMAEMLLDKMAAAIQLQASKALIA</sequence>
<dbReference type="Gene3D" id="3.10.450.50">
    <property type="match status" value="1"/>
</dbReference>
<evidence type="ECO:0008006" key="3">
    <source>
        <dbReference type="Google" id="ProtNLM"/>
    </source>
</evidence>
<dbReference type="AlphaFoldDB" id="A0A2K8Z6W6"/>
<dbReference type="RefSeq" id="WP_100992127.1">
    <property type="nucleotide sequence ID" value="NZ_CP025096.1"/>
</dbReference>
<accession>A0A2K8Z6W6</accession>
<organism evidence="1 2">
    <name type="scientific">Spirosoma pollinicola</name>
    <dbReference type="NCBI Taxonomy" id="2057025"/>
    <lineage>
        <taxon>Bacteria</taxon>
        <taxon>Pseudomonadati</taxon>
        <taxon>Bacteroidota</taxon>
        <taxon>Cytophagia</taxon>
        <taxon>Cytophagales</taxon>
        <taxon>Cytophagaceae</taxon>
        <taxon>Spirosoma</taxon>
    </lineage>
</organism>
<evidence type="ECO:0000313" key="2">
    <source>
        <dbReference type="Proteomes" id="UP000232883"/>
    </source>
</evidence>
<protein>
    <recommendedName>
        <fullName evidence="3">Nuclear transport factor 2 family protein</fullName>
    </recommendedName>
</protein>
<reference evidence="1 2" key="1">
    <citation type="submission" date="2017-11" db="EMBL/GenBank/DDBJ databases">
        <title>Taxonomic description and genome sequences of Spirosoma HA7 sp. nov., isolated from pollen microhabitat of Corylus avellana.</title>
        <authorList>
            <person name="Ambika Manirajan B."/>
            <person name="Suarez C."/>
            <person name="Ratering S."/>
            <person name="Geissler-Plaum R."/>
            <person name="Cardinale M."/>
            <person name="Sylvia S."/>
        </authorList>
    </citation>
    <scope>NUCLEOTIDE SEQUENCE [LARGE SCALE GENOMIC DNA]</scope>
    <source>
        <strain evidence="1 2">HA7</strain>
    </source>
</reference>
<proteinExistence type="predicted"/>
<dbReference type="OrthoDB" id="1163083at2"/>
<dbReference type="Proteomes" id="UP000232883">
    <property type="component" value="Chromosome"/>
</dbReference>
<dbReference type="SUPFAM" id="SSF54427">
    <property type="entry name" value="NTF2-like"/>
    <property type="match status" value="1"/>
</dbReference>
<keyword evidence="2" id="KW-1185">Reference proteome</keyword>